<protein>
    <recommendedName>
        <fullName evidence="3">DUF4954 family protein</fullName>
    </recommendedName>
</protein>
<proteinExistence type="predicted"/>
<organism evidence="1 2">
    <name type="scientific">Bacteroides hominis</name>
    <dbReference type="NCBI Taxonomy" id="2763023"/>
    <lineage>
        <taxon>Bacteria</taxon>
        <taxon>Pseudomonadati</taxon>
        <taxon>Bacteroidota</taxon>
        <taxon>Bacteroidia</taxon>
        <taxon>Bacteroidales</taxon>
        <taxon>Bacteroidaceae</taxon>
        <taxon>Bacteroides</taxon>
    </lineage>
</organism>
<dbReference type="Proteomes" id="UP001185704">
    <property type="component" value="Unassembled WGS sequence"/>
</dbReference>
<sequence>MGNNIFVEGNLFVQSGIMYVRNIVAGATDDYKEGAKILAPQNGTLTITQDYGSIFTNYYVSGGVSCSGIESGNIYFFADDHRWSYERYKSNMDSVLQLLDETEIPNDREGLFYQQQYISVFGALELYLYETFMRQVCNDETIYKRVIQRNIKILEKDKNSREYKILKGKDRLTKEITFISKVQYIVYHNHNKVDILFKTAFNVDANILSLASEIKIRHDLVHRMGHDVNLHQIHITKDQVLDLVDKVNGVVDHISTKIFEQTGSGVE</sequence>
<evidence type="ECO:0000313" key="1">
    <source>
        <dbReference type="EMBL" id="MDV6164060.1"/>
    </source>
</evidence>
<reference evidence="1" key="1">
    <citation type="submission" date="2023-09" db="EMBL/GenBank/DDBJ databases">
        <title>Upregulation of the cfiA carbapenemase gene in a Bacteroides hominis strain by the novel integrative and conjugative element Tn7563.</title>
        <authorList>
            <person name="Stubhaug T."/>
            <person name="Zecic N."/>
            <person name="Skaare D."/>
        </authorList>
    </citation>
    <scope>NUCLEOTIDE SEQUENCE [LARGE SCALE GENOMIC DNA]</scope>
    <source>
        <strain evidence="1">Tbg-245</strain>
    </source>
</reference>
<evidence type="ECO:0000313" key="2">
    <source>
        <dbReference type="Proteomes" id="UP001185704"/>
    </source>
</evidence>
<comment type="caution">
    <text evidence="1">The sequence shown here is derived from an EMBL/GenBank/DDBJ whole genome shotgun (WGS) entry which is preliminary data.</text>
</comment>
<keyword evidence="2" id="KW-1185">Reference proteome</keyword>
<dbReference type="EMBL" id="JAWLJK010000004">
    <property type="protein sequence ID" value="MDV6164060.1"/>
    <property type="molecule type" value="Genomic_DNA"/>
</dbReference>
<name>A0ABU4A6P0_9BACE</name>
<gene>
    <name evidence="1" type="ORF">R3O81_08305</name>
</gene>
<dbReference type="RefSeq" id="WP_022012073.1">
    <property type="nucleotide sequence ID" value="NZ_CP192717.1"/>
</dbReference>
<accession>A0ABU4A6P0</accession>
<evidence type="ECO:0008006" key="3">
    <source>
        <dbReference type="Google" id="ProtNLM"/>
    </source>
</evidence>